<proteinExistence type="predicted"/>
<evidence type="ECO:0000256" key="2">
    <source>
        <dbReference type="ARBA" id="ARBA00022692"/>
    </source>
</evidence>
<organism evidence="9 10">
    <name type="scientific">Ceratopteris richardii</name>
    <name type="common">Triangle waterfern</name>
    <dbReference type="NCBI Taxonomy" id="49495"/>
    <lineage>
        <taxon>Eukaryota</taxon>
        <taxon>Viridiplantae</taxon>
        <taxon>Streptophyta</taxon>
        <taxon>Embryophyta</taxon>
        <taxon>Tracheophyta</taxon>
        <taxon>Polypodiopsida</taxon>
        <taxon>Polypodiidae</taxon>
        <taxon>Polypodiales</taxon>
        <taxon>Pteridineae</taxon>
        <taxon>Pteridaceae</taxon>
        <taxon>Parkerioideae</taxon>
        <taxon>Ceratopteris</taxon>
    </lineage>
</organism>
<dbReference type="Proteomes" id="UP000825935">
    <property type="component" value="Chromosome 14"/>
</dbReference>
<dbReference type="OrthoDB" id="3990054at2759"/>
<feature type="transmembrane region" description="Helical" evidence="8">
    <location>
        <begin position="231"/>
        <end position="250"/>
    </location>
</feature>
<comment type="subcellular location">
    <subcellularLocation>
        <location evidence="1">Endoplasmic reticulum membrane</location>
        <topology evidence="1">Multi-pass membrane protein</topology>
    </subcellularLocation>
</comment>
<dbReference type="PANTHER" id="PTHR21212:SF0">
    <property type="entry name" value="SEIPIN"/>
    <property type="match status" value="1"/>
</dbReference>
<evidence type="ECO:0000256" key="3">
    <source>
        <dbReference type="ARBA" id="ARBA00022824"/>
    </source>
</evidence>
<keyword evidence="5" id="KW-0443">Lipid metabolism</keyword>
<accession>A0A8T2T5B5</accession>
<sequence>MLDQSERERVDVPDSQATEDASSCCFSQSRSISEETSLSCTSPHAPSEEERSCMGNESCVASHMEEDKPRPPADSDVNPNTALPLKGTKIQRQLCMDDFDRSAALDAMKRNSSDSHRNVPPCSEWIPQNVVSNSFGGQYMKKMGKEVLGDSCFPHEQKRCTNMKLPDNFVHDRLEFFTVKAADQSAAMNRKKYESEYESLSNVQELLSRCIHVLPWLVQLPMRALRYQWNFFFQMPLTLLLAWYHCFLLVTHPVSYLKQAKAKFTEACVNKESNIQNHGDQDSILSPTIATGVKKVTLGSIVVLYTISLLTCLFAASLILSSCIVNGFVYDPVQFYEYLFFDYTQPFPTASIDITDSVMYPNMGALLKRLPRPTTRFHATVYLTVPESGFNKELGIFQVTAEVISVTGQVLLNKTQPCMLQFRSTILQHIKALVMAVPLLTGSYLEKQTLVVSSLNWQGHGSLPLGTLRVVLAPRAGNPLLTGLPELYEAGIRVESQISWWACIIGNWRWTISVWLGMALFIGAIVIGMGLCNQFLVPDLRAVFSILRRCLSTRQWVDYRMKNTYSKHKFLSAEHVRSGSKHQL</sequence>
<dbReference type="AlphaFoldDB" id="A0A8T2T5B5"/>
<dbReference type="GO" id="GO:0006629">
    <property type="term" value="P:lipid metabolic process"/>
    <property type="evidence" value="ECO:0007669"/>
    <property type="project" value="UniProtKB-KW"/>
</dbReference>
<dbReference type="GO" id="GO:0140042">
    <property type="term" value="P:lipid droplet formation"/>
    <property type="evidence" value="ECO:0007669"/>
    <property type="project" value="UniProtKB-ARBA"/>
</dbReference>
<evidence type="ECO:0000256" key="7">
    <source>
        <dbReference type="SAM" id="MobiDB-lite"/>
    </source>
</evidence>
<protein>
    <recommendedName>
        <fullName evidence="11">Seipin</fullName>
    </recommendedName>
</protein>
<reference evidence="9" key="1">
    <citation type="submission" date="2021-08" db="EMBL/GenBank/DDBJ databases">
        <title>WGS assembly of Ceratopteris richardii.</title>
        <authorList>
            <person name="Marchant D.B."/>
            <person name="Chen G."/>
            <person name="Jenkins J."/>
            <person name="Shu S."/>
            <person name="Leebens-Mack J."/>
            <person name="Grimwood J."/>
            <person name="Schmutz J."/>
            <person name="Soltis P."/>
            <person name="Soltis D."/>
            <person name="Chen Z.-H."/>
        </authorList>
    </citation>
    <scope>NUCLEOTIDE SEQUENCE</scope>
    <source>
        <strain evidence="9">Whitten #5841</strain>
        <tissue evidence="9">Leaf</tissue>
    </source>
</reference>
<feature type="transmembrane region" description="Helical" evidence="8">
    <location>
        <begin position="514"/>
        <end position="537"/>
    </location>
</feature>
<dbReference type="PANTHER" id="PTHR21212">
    <property type="entry name" value="BERNARDINELLI-SEIP CONGENITAL LIPODYSTROPHY 2 HOMOLOG BSCL2 PROTEIN"/>
    <property type="match status" value="1"/>
</dbReference>
<feature type="compositionally biased region" description="Basic and acidic residues" evidence="7">
    <location>
        <begin position="63"/>
        <end position="73"/>
    </location>
</feature>
<dbReference type="EMBL" id="CM035419">
    <property type="protein sequence ID" value="KAH7414670.1"/>
    <property type="molecule type" value="Genomic_DNA"/>
</dbReference>
<dbReference type="CDD" id="cd23995">
    <property type="entry name" value="Seipin_BSCL2_like"/>
    <property type="match status" value="1"/>
</dbReference>
<evidence type="ECO:0000256" key="4">
    <source>
        <dbReference type="ARBA" id="ARBA00022989"/>
    </source>
</evidence>
<evidence type="ECO:0000313" key="10">
    <source>
        <dbReference type="Proteomes" id="UP000825935"/>
    </source>
</evidence>
<evidence type="ECO:0000313" key="9">
    <source>
        <dbReference type="EMBL" id="KAH7414670.1"/>
    </source>
</evidence>
<comment type="caution">
    <text evidence="9">The sequence shown here is derived from an EMBL/GenBank/DDBJ whole genome shotgun (WGS) entry which is preliminary data.</text>
</comment>
<dbReference type="InterPro" id="IPR009617">
    <property type="entry name" value="Seipin"/>
</dbReference>
<feature type="compositionally biased region" description="Polar residues" evidence="7">
    <location>
        <begin position="34"/>
        <end position="44"/>
    </location>
</feature>
<feature type="compositionally biased region" description="Basic and acidic residues" evidence="7">
    <location>
        <begin position="1"/>
        <end position="12"/>
    </location>
</feature>
<evidence type="ECO:0008006" key="11">
    <source>
        <dbReference type="Google" id="ProtNLM"/>
    </source>
</evidence>
<evidence type="ECO:0000256" key="6">
    <source>
        <dbReference type="ARBA" id="ARBA00023136"/>
    </source>
</evidence>
<evidence type="ECO:0000256" key="1">
    <source>
        <dbReference type="ARBA" id="ARBA00004477"/>
    </source>
</evidence>
<keyword evidence="4 8" id="KW-1133">Transmembrane helix</keyword>
<evidence type="ECO:0000256" key="5">
    <source>
        <dbReference type="ARBA" id="ARBA00023098"/>
    </source>
</evidence>
<evidence type="ECO:0000256" key="8">
    <source>
        <dbReference type="SAM" id="Phobius"/>
    </source>
</evidence>
<keyword evidence="2 8" id="KW-0812">Transmembrane</keyword>
<dbReference type="GO" id="GO:0005789">
    <property type="term" value="C:endoplasmic reticulum membrane"/>
    <property type="evidence" value="ECO:0007669"/>
    <property type="project" value="UniProtKB-SubCell"/>
</dbReference>
<dbReference type="Pfam" id="PF06775">
    <property type="entry name" value="Seipin"/>
    <property type="match status" value="1"/>
</dbReference>
<keyword evidence="3" id="KW-0256">Endoplasmic reticulum</keyword>
<gene>
    <name evidence="9" type="ORF">KP509_14G005100</name>
</gene>
<keyword evidence="6 8" id="KW-0472">Membrane</keyword>
<name>A0A8T2T5B5_CERRI</name>
<feature type="region of interest" description="Disordered" evidence="7">
    <location>
        <begin position="1"/>
        <end position="79"/>
    </location>
</feature>
<keyword evidence="10" id="KW-1185">Reference proteome</keyword>
<feature type="transmembrane region" description="Helical" evidence="8">
    <location>
        <begin position="302"/>
        <end position="329"/>
    </location>
</feature>
<feature type="compositionally biased region" description="Low complexity" evidence="7">
    <location>
        <begin position="22"/>
        <end position="31"/>
    </location>
</feature>